<name>A0ABN2FMZ2_9ACTN</name>
<dbReference type="Proteomes" id="UP001501319">
    <property type="component" value="Unassembled WGS sequence"/>
</dbReference>
<dbReference type="EMBL" id="BAAANE010000009">
    <property type="protein sequence ID" value="GAA1654385.1"/>
    <property type="molecule type" value="Genomic_DNA"/>
</dbReference>
<gene>
    <name evidence="1" type="ORF">GCM10009744_53320</name>
</gene>
<organism evidence="1 2">
    <name type="scientific">Kribbella alba</name>
    <dbReference type="NCBI Taxonomy" id="190197"/>
    <lineage>
        <taxon>Bacteria</taxon>
        <taxon>Bacillati</taxon>
        <taxon>Actinomycetota</taxon>
        <taxon>Actinomycetes</taxon>
        <taxon>Propionibacteriales</taxon>
        <taxon>Kribbellaceae</taxon>
        <taxon>Kribbella</taxon>
    </lineage>
</organism>
<proteinExistence type="predicted"/>
<evidence type="ECO:0000313" key="2">
    <source>
        <dbReference type="Proteomes" id="UP001501319"/>
    </source>
</evidence>
<keyword evidence="2" id="KW-1185">Reference proteome</keyword>
<sequence length="61" mass="6375">MQLVVASEQLRGLPCGCSDVRRNAVPVVACVRTTAGSPALQDTADRLPDGADRWLIPASLG</sequence>
<comment type="caution">
    <text evidence="1">The sequence shown here is derived from an EMBL/GenBank/DDBJ whole genome shotgun (WGS) entry which is preliminary data.</text>
</comment>
<dbReference type="RefSeq" id="WP_344114854.1">
    <property type="nucleotide sequence ID" value="NZ_BAAANE010000009.1"/>
</dbReference>
<reference evidence="1 2" key="1">
    <citation type="journal article" date="2019" name="Int. J. Syst. Evol. Microbiol.">
        <title>The Global Catalogue of Microorganisms (GCM) 10K type strain sequencing project: providing services to taxonomists for standard genome sequencing and annotation.</title>
        <authorList>
            <consortium name="The Broad Institute Genomics Platform"/>
            <consortium name="The Broad Institute Genome Sequencing Center for Infectious Disease"/>
            <person name="Wu L."/>
            <person name="Ma J."/>
        </authorList>
    </citation>
    <scope>NUCLEOTIDE SEQUENCE [LARGE SCALE GENOMIC DNA]</scope>
    <source>
        <strain evidence="1 2">JCM 14306</strain>
    </source>
</reference>
<evidence type="ECO:0000313" key="1">
    <source>
        <dbReference type="EMBL" id="GAA1654385.1"/>
    </source>
</evidence>
<accession>A0ABN2FMZ2</accession>
<protein>
    <submittedName>
        <fullName evidence="1">Uncharacterized protein</fullName>
    </submittedName>
</protein>